<dbReference type="InterPro" id="IPR045880">
    <property type="entry name" value="ZCF37"/>
</dbReference>
<organism evidence="3 4">
    <name type="scientific">Handroanthus impetiginosus</name>
    <dbReference type="NCBI Taxonomy" id="429701"/>
    <lineage>
        <taxon>Eukaryota</taxon>
        <taxon>Viridiplantae</taxon>
        <taxon>Streptophyta</taxon>
        <taxon>Embryophyta</taxon>
        <taxon>Tracheophyta</taxon>
        <taxon>Spermatophyta</taxon>
        <taxon>Magnoliopsida</taxon>
        <taxon>eudicotyledons</taxon>
        <taxon>Gunneridae</taxon>
        <taxon>Pentapetalae</taxon>
        <taxon>asterids</taxon>
        <taxon>lamiids</taxon>
        <taxon>Lamiales</taxon>
        <taxon>Bignoniaceae</taxon>
        <taxon>Crescentiina</taxon>
        <taxon>Tabebuia alliance</taxon>
        <taxon>Handroanthus</taxon>
    </lineage>
</organism>
<proteinExistence type="predicted"/>
<name>A0A2G9GIN3_9LAMI</name>
<gene>
    <name evidence="3" type="ORF">CDL12_22313</name>
</gene>
<accession>A0A2G9GIN3</accession>
<dbReference type="OrthoDB" id="1932497at2759"/>
<sequence>MFICGTGNFGHHDHEDENETYSSQLPTPKRSKRSTSFCKIIGRDNSNKNPYADRGLDKFYALLADLDDKKQKIYTQKGSEDISFVRFVYTNDSDHVKPIVVKVKNQDKNKGALNKQLADNKQEQAEKTNTEAVAKEEPDENTRKKKKYSLRCNPSFKLENLRQPYYYFPVIVVLILLFLAVYGRSFAILCTSIGWYLVPSVVVSSSSSSNQRKPKRKKEYVRKISEKKIAQSEGPSSPKSVINGPKDRR</sequence>
<keyword evidence="4" id="KW-1185">Reference proteome</keyword>
<protein>
    <recommendedName>
        <fullName evidence="5">ZCF37</fullName>
    </recommendedName>
</protein>
<feature type="region of interest" description="Disordered" evidence="1">
    <location>
        <begin position="1"/>
        <end position="34"/>
    </location>
</feature>
<reference evidence="4" key="1">
    <citation type="journal article" date="2018" name="Gigascience">
        <title>Genome assembly of the Pink Ipe (Handroanthus impetiginosus, Bignoniaceae), a highly valued, ecologically keystone Neotropical timber forest tree.</title>
        <authorList>
            <person name="Silva-Junior O.B."/>
            <person name="Grattapaglia D."/>
            <person name="Novaes E."/>
            <person name="Collevatti R.G."/>
        </authorList>
    </citation>
    <scope>NUCLEOTIDE SEQUENCE [LARGE SCALE GENOMIC DNA]</scope>
    <source>
        <strain evidence="4">cv. UFG-1</strain>
    </source>
</reference>
<feature type="region of interest" description="Disordered" evidence="1">
    <location>
        <begin position="226"/>
        <end position="249"/>
    </location>
</feature>
<feature type="region of interest" description="Disordered" evidence="1">
    <location>
        <begin position="120"/>
        <end position="145"/>
    </location>
</feature>
<keyword evidence="2" id="KW-0812">Transmembrane</keyword>
<dbReference type="AlphaFoldDB" id="A0A2G9GIN3"/>
<evidence type="ECO:0008006" key="5">
    <source>
        <dbReference type="Google" id="ProtNLM"/>
    </source>
</evidence>
<evidence type="ECO:0000256" key="2">
    <source>
        <dbReference type="SAM" id="Phobius"/>
    </source>
</evidence>
<dbReference type="PANTHER" id="PTHR35275:SF1">
    <property type="entry name" value="OS07G0585900 PROTEIN"/>
    <property type="match status" value="1"/>
</dbReference>
<dbReference type="PANTHER" id="PTHR35275">
    <property type="entry name" value="ZCF37"/>
    <property type="match status" value="1"/>
</dbReference>
<evidence type="ECO:0000313" key="3">
    <source>
        <dbReference type="EMBL" id="PIN05151.1"/>
    </source>
</evidence>
<feature type="compositionally biased region" description="Basic and acidic residues" evidence="1">
    <location>
        <begin position="120"/>
        <end position="142"/>
    </location>
</feature>
<keyword evidence="2" id="KW-1133">Transmembrane helix</keyword>
<evidence type="ECO:0000313" key="4">
    <source>
        <dbReference type="Proteomes" id="UP000231279"/>
    </source>
</evidence>
<dbReference type="Proteomes" id="UP000231279">
    <property type="component" value="Unassembled WGS sequence"/>
</dbReference>
<dbReference type="EMBL" id="NKXS01004879">
    <property type="protein sequence ID" value="PIN05151.1"/>
    <property type="molecule type" value="Genomic_DNA"/>
</dbReference>
<comment type="caution">
    <text evidence="3">The sequence shown here is derived from an EMBL/GenBank/DDBJ whole genome shotgun (WGS) entry which is preliminary data.</text>
</comment>
<keyword evidence="2" id="KW-0472">Membrane</keyword>
<dbReference type="STRING" id="429701.A0A2G9GIN3"/>
<feature type="transmembrane region" description="Helical" evidence="2">
    <location>
        <begin position="164"/>
        <end position="180"/>
    </location>
</feature>
<evidence type="ECO:0000256" key="1">
    <source>
        <dbReference type="SAM" id="MobiDB-lite"/>
    </source>
</evidence>